<dbReference type="Pfam" id="PF13561">
    <property type="entry name" value="adh_short_C2"/>
    <property type="match status" value="1"/>
</dbReference>
<dbReference type="Proteomes" id="UP000500938">
    <property type="component" value="Chromosome"/>
</dbReference>
<protein>
    <submittedName>
        <fullName evidence="3">SDR family oxidoreductase</fullName>
    </submittedName>
</protein>
<dbReference type="InterPro" id="IPR002347">
    <property type="entry name" value="SDR_fam"/>
</dbReference>
<dbReference type="InterPro" id="IPR057326">
    <property type="entry name" value="KR_dom"/>
</dbReference>
<keyword evidence="4" id="KW-1185">Reference proteome</keyword>
<sequence length="264" mass="27589">MHEPITPRTADAIARLRLDEKVAIVTGGTRGIGLAIATTLARAGAKVAISSRKPEHVDAVVKALRSEGLEVVGIPANMGKAADAHELAARTVEHFDGIDIIVNNAATNPIFGPLQQATDDAFDKIFSVNLKGPLELCRTAHTIMAQRGGGAIVNVASIGGVSPEAGLGLYSVSKAALVSLTKVMAQEWGADGIRANVICPGLIKTRFSQALWQDKDISNQVLGHQPIRRIGEPDDVAGLALFLASDASSYCTGGVYMVDGGYLT</sequence>
<dbReference type="SUPFAM" id="SSF51735">
    <property type="entry name" value="NAD(P)-binding Rossmann-fold domains"/>
    <property type="match status" value="1"/>
</dbReference>
<accession>A0A6M4IYR1</accession>
<organism evidence="3 4">
    <name type="scientific">Gemmatimonas groenlandica</name>
    <dbReference type="NCBI Taxonomy" id="2732249"/>
    <lineage>
        <taxon>Bacteria</taxon>
        <taxon>Pseudomonadati</taxon>
        <taxon>Gemmatimonadota</taxon>
        <taxon>Gemmatimonadia</taxon>
        <taxon>Gemmatimonadales</taxon>
        <taxon>Gemmatimonadaceae</taxon>
        <taxon>Gemmatimonas</taxon>
    </lineage>
</organism>
<proteinExistence type="inferred from homology"/>
<evidence type="ECO:0000259" key="2">
    <source>
        <dbReference type="SMART" id="SM00822"/>
    </source>
</evidence>
<dbReference type="PRINTS" id="PR00081">
    <property type="entry name" value="GDHRDH"/>
</dbReference>
<dbReference type="SMART" id="SM00822">
    <property type="entry name" value="PKS_KR"/>
    <property type="match status" value="1"/>
</dbReference>
<dbReference type="NCBIfam" id="NF005559">
    <property type="entry name" value="PRK07231.1"/>
    <property type="match status" value="1"/>
</dbReference>
<dbReference type="PROSITE" id="PS00061">
    <property type="entry name" value="ADH_SHORT"/>
    <property type="match status" value="1"/>
</dbReference>
<comment type="similarity">
    <text evidence="1">Belongs to the short-chain dehydrogenases/reductases (SDR) family.</text>
</comment>
<dbReference type="PRINTS" id="PR00080">
    <property type="entry name" value="SDRFAMILY"/>
</dbReference>
<dbReference type="AlphaFoldDB" id="A0A6M4IYR1"/>
<dbReference type="RefSeq" id="WP_171227478.1">
    <property type="nucleotide sequence ID" value="NZ_CP053085.1"/>
</dbReference>
<name>A0A6M4IYR1_9BACT</name>
<dbReference type="FunFam" id="3.40.50.720:FF:000084">
    <property type="entry name" value="Short-chain dehydrogenase reductase"/>
    <property type="match status" value="1"/>
</dbReference>
<gene>
    <name evidence="3" type="ORF">HKW67_22175</name>
</gene>
<dbReference type="EMBL" id="CP053085">
    <property type="protein sequence ID" value="QJR38042.1"/>
    <property type="molecule type" value="Genomic_DNA"/>
</dbReference>
<dbReference type="InterPro" id="IPR036291">
    <property type="entry name" value="NAD(P)-bd_dom_sf"/>
</dbReference>
<dbReference type="Gene3D" id="3.40.50.720">
    <property type="entry name" value="NAD(P)-binding Rossmann-like Domain"/>
    <property type="match status" value="1"/>
</dbReference>
<dbReference type="InterPro" id="IPR020904">
    <property type="entry name" value="Sc_DH/Rdtase_CS"/>
</dbReference>
<evidence type="ECO:0000313" key="3">
    <source>
        <dbReference type="EMBL" id="QJR38042.1"/>
    </source>
</evidence>
<dbReference type="PANTHER" id="PTHR43943:SF2">
    <property type="entry name" value="DEHYDROGENASE_REDUCTASE 4"/>
    <property type="match status" value="1"/>
</dbReference>
<reference evidence="3 4" key="1">
    <citation type="submission" date="2020-05" db="EMBL/GenBank/DDBJ databases">
        <title>Complete genome sequence of Gemmatimonas greenlandica TET16.</title>
        <authorList>
            <person name="Zeng Y."/>
        </authorList>
    </citation>
    <scope>NUCLEOTIDE SEQUENCE [LARGE SCALE GENOMIC DNA]</scope>
    <source>
        <strain evidence="3 4">TET16</strain>
    </source>
</reference>
<evidence type="ECO:0000313" key="4">
    <source>
        <dbReference type="Proteomes" id="UP000500938"/>
    </source>
</evidence>
<dbReference type="KEGG" id="ggr:HKW67_22175"/>
<dbReference type="PANTHER" id="PTHR43943">
    <property type="entry name" value="DEHYDROGENASE/REDUCTASE (SDR FAMILY) MEMBER 4"/>
    <property type="match status" value="1"/>
</dbReference>
<feature type="domain" description="Ketoreductase" evidence="2">
    <location>
        <begin position="21"/>
        <end position="206"/>
    </location>
</feature>
<evidence type="ECO:0000256" key="1">
    <source>
        <dbReference type="ARBA" id="ARBA00006484"/>
    </source>
</evidence>